<dbReference type="InterPro" id="IPR036055">
    <property type="entry name" value="LDL_receptor-like_sf"/>
</dbReference>
<keyword evidence="2" id="KW-0245">EGF-like domain</keyword>
<dbReference type="OrthoDB" id="72419at2759"/>
<evidence type="ECO:0000256" key="7">
    <source>
        <dbReference type="ARBA" id="ARBA00023157"/>
    </source>
</evidence>
<evidence type="ECO:0000259" key="14">
    <source>
        <dbReference type="SMART" id="SM00181"/>
    </source>
</evidence>
<dbReference type="SUPFAM" id="SSF57196">
    <property type="entry name" value="EGF/Laminin"/>
    <property type="match status" value="2"/>
</dbReference>
<evidence type="ECO:0000256" key="4">
    <source>
        <dbReference type="ARBA" id="ARBA00022729"/>
    </source>
</evidence>
<evidence type="ECO:0000313" key="18">
    <source>
        <dbReference type="WBParaSite" id="DME_0000328501-mRNA-1"/>
    </source>
</evidence>
<evidence type="ECO:0000256" key="8">
    <source>
        <dbReference type="ARBA" id="ARBA00023170"/>
    </source>
</evidence>
<reference evidence="15 17" key="2">
    <citation type="submission" date="2018-11" db="EMBL/GenBank/DDBJ databases">
        <authorList>
            <consortium name="Pathogen Informatics"/>
        </authorList>
    </citation>
    <scope>NUCLEOTIDE SEQUENCE [LARGE SCALE GENOMIC DNA]</scope>
</reference>
<accession>A0A158Q3V7</accession>
<gene>
    <name evidence="15" type="ORF">DME_LOCUS7444</name>
</gene>
<evidence type="ECO:0000256" key="9">
    <source>
        <dbReference type="ARBA" id="ARBA00023180"/>
    </source>
</evidence>
<dbReference type="PROSITE" id="PS01209">
    <property type="entry name" value="LDLRA_1"/>
    <property type="match status" value="1"/>
</dbReference>
<comment type="subcellular location">
    <subcellularLocation>
        <location evidence="1">Membrane</location>
        <topology evidence="1">Single-pass membrane protein</topology>
    </subcellularLocation>
</comment>
<dbReference type="Proteomes" id="UP000038040">
    <property type="component" value="Unplaced"/>
</dbReference>
<feature type="transmembrane region" description="Helical" evidence="13">
    <location>
        <begin position="1474"/>
        <end position="1496"/>
    </location>
</feature>
<keyword evidence="4" id="KW-0732">Signal</keyword>
<dbReference type="Pfam" id="PF14670">
    <property type="entry name" value="FXa_inhibition"/>
    <property type="match status" value="1"/>
</dbReference>
<dbReference type="Proteomes" id="UP000274756">
    <property type="component" value="Unassembled WGS sequence"/>
</dbReference>
<keyword evidence="7 10" id="KW-1015">Disulfide bond</keyword>
<keyword evidence="17" id="KW-1185">Reference proteome</keyword>
<reference evidence="18" key="1">
    <citation type="submission" date="2016-04" db="UniProtKB">
        <authorList>
            <consortium name="WormBaseParasite"/>
        </authorList>
    </citation>
    <scope>IDENTIFICATION</scope>
</reference>
<dbReference type="SUPFAM" id="SSF63825">
    <property type="entry name" value="YWTD domain"/>
    <property type="match status" value="3"/>
</dbReference>
<feature type="repeat" description="LDL-receptor class B" evidence="11">
    <location>
        <begin position="478"/>
        <end position="520"/>
    </location>
</feature>
<evidence type="ECO:0000256" key="11">
    <source>
        <dbReference type="PROSITE-ProRule" id="PRU00461"/>
    </source>
</evidence>
<dbReference type="FunFam" id="2.120.10.30:FF:000241">
    <property type="entry name" value="Low-density lipoprotein receptor-related protein 6"/>
    <property type="match status" value="1"/>
</dbReference>
<proteinExistence type="predicted"/>
<dbReference type="Pfam" id="PF00057">
    <property type="entry name" value="Ldl_recept_a"/>
    <property type="match status" value="2"/>
</dbReference>
<dbReference type="SMART" id="SM00192">
    <property type="entry name" value="LDLa"/>
    <property type="match status" value="3"/>
</dbReference>
<dbReference type="SMART" id="SM00135">
    <property type="entry name" value="LY"/>
    <property type="match status" value="11"/>
</dbReference>
<dbReference type="CDD" id="cd00112">
    <property type="entry name" value="LDLa"/>
    <property type="match status" value="2"/>
</dbReference>
<comment type="caution">
    <text evidence="10">Lacks conserved residue(s) required for the propagation of feature annotation.</text>
</comment>
<name>A0A158Q3V7_DRAME</name>
<evidence type="ECO:0000256" key="6">
    <source>
        <dbReference type="ARBA" id="ARBA00023136"/>
    </source>
</evidence>
<protein>
    <submittedName>
        <fullName evidence="18">Low-density lipoprotein receptor-related protein 6</fullName>
    </submittedName>
</protein>
<dbReference type="GO" id="GO:0060070">
    <property type="term" value="P:canonical Wnt signaling pathway"/>
    <property type="evidence" value="ECO:0007669"/>
    <property type="project" value="TreeGrafter"/>
</dbReference>
<evidence type="ECO:0000313" key="17">
    <source>
        <dbReference type="Proteomes" id="UP000274756"/>
    </source>
</evidence>
<dbReference type="GO" id="GO:0042813">
    <property type="term" value="F:Wnt receptor activity"/>
    <property type="evidence" value="ECO:0007669"/>
    <property type="project" value="TreeGrafter"/>
</dbReference>
<dbReference type="GO" id="GO:0017147">
    <property type="term" value="F:Wnt-protein binding"/>
    <property type="evidence" value="ECO:0007669"/>
    <property type="project" value="TreeGrafter"/>
</dbReference>
<feature type="disulfide bond" evidence="10">
    <location>
        <begin position="1393"/>
        <end position="1408"/>
    </location>
</feature>
<dbReference type="InterPro" id="IPR002172">
    <property type="entry name" value="LDrepeatLR_classA_rpt"/>
</dbReference>
<dbReference type="InterPro" id="IPR011042">
    <property type="entry name" value="6-blade_b-propeller_TolB-like"/>
</dbReference>
<evidence type="ECO:0000256" key="12">
    <source>
        <dbReference type="SAM" id="MobiDB-lite"/>
    </source>
</evidence>
<dbReference type="InterPro" id="IPR000033">
    <property type="entry name" value="LDLR_classB_rpt"/>
</dbReference>
<organism evidence="16 18">
    <name type="scientific">Dracunculus medinensis</name>
    <name type="common">Guinea worm</name>
    <dbReference type="NCBI Taxonomy" id="318479"/>
    <lineage>
        <taxon>Eukaryota</taxon>
        <taxon>Metazoa</taxon>
        <taxon>Ecdysozoa</taxon>
        <taxon>Nematoda</taxon>
        <taxon>Chromadorea</taxon>
        <taxon>Rhabditida</taxon>
        <taxon>Spirurina</taxon>
        <taxon>Dracunculoidea</taxon>
        <taxon>Dracunculidae</taxon>
        <taxon>Dracunculus</taxon>
    </lineage>
</organism>
<dbReference type="InterPro" id="IPR023415">
    <property type="entry name" value="LDLR_class-A_CS"/>
</dbReference>
<feature type="domain" description="EGF-like" evidence="14">
    <location>
        <begin position="1332"/>
        <end position="1371"/>
    </location>
</feature>
<feature type="domain" description="EGF-like" evidence="14">
    <location>
        <begin position="664"/>
        <end position="702"/>
    </location>
</feature>
<dbReference type="AlphaFoldDB" id="A0A158Q3V7"/>
<dbReference type="SMART" id="SM00181">
    <property type="entry name" value="EGF"/>
    <property type="match status" value="5"/>
</dbReference>
<keyword evidence="13" id="KW-0812">Transmembrane</keyword>
<evidence type="ECO:0000256" key="5">
    <source>
        <dbReference type="ARBA" id="ARBA00022737"/>
    </source>
</evidence>
<keyword evidence="5" id="KW-0677">Repeat</keyword>
<evidence type="ECO:0000256" key="2">
    <source>
        <dbReference type="ARBA" id="ARBA00022536"/>
    </source>
</evidence>
<feature type="region of interest" description="Disordered" evidence="12">
    <location>
        <begin position="1610"/>
        <end position="1649"/>
    </location>
</feature>
<evidence type="ECO:0000313" key="15">
    <source>
        <dbReference type="EMBL" id="VDN57471.1"/>
    </source>
</evidence>
<keyword evidence="8" id="KW-0675">Receptor</keyword>
<sequence length="1686" mass="188661">MDCNSQRLSIITPLILLYFPLVYTSFFQVANSSEITLVARRQRSIVRLTLDVSKNRIASTSTVVSGIDESFPVLISIDIAQNVLAYMESWSRSSSGNIRLTSLLGNSSLPAYVLRNSDVIEETVTSIALDWVTEKLYVGIETTSIHNSGRIEVCSLDGSVKCAVVLYSSFSNAKSRVDAFHSLVLDPVDGYMYWLNRLHKRIERAWMDGRHHELHPFKDDTMDIVATAALSLDQVVLIFVFYNYVKMSRSLYYVRTRISPDDSQIWRCILYNRESCTLVAKKVNAFYLDDLLIWSSVTNQHSGIMICDATHCESSMREVENSSAVEALKILDINTQPLKSSSNQCAISNGGCSHICVLIPGAPWRSCLCPVGVRLLEDRLTCAPNGIDRILLVATASGLIHISLDTDDYTPMLLSYASTNFTDAKIMHVDYDPIEKKLYFIDGDRGVIKRCGFNGTEFEIFVKDAFKSEALVVDWLNRNLYWVDVDVAEIKMQSLTGKHQQIIISHDLMQPRGLAIDPIKGFIYFSDWHESMSRIERAYLDGSHRSILISLERNAWPNGIAIHTEENRLYWAEGRKSLIKSARLDDGSDIKIFSTKINHPYSLSILNGVLYCNSLHGRRIVALRLPNRKYSSSDSMNVISDSVIFGQMGIRAVNLNRIPIGSSPCNIENGGCSHICVKLPNGSRKCVCPVAHELLGDHMTCVMPDAFFVYTLSSKINSGSIMRISLEKNPANMRVINIANFSSVAHSVAVDQNRQRIFWASEIRGRLIYSRMYSSFFNGSDLRIVVESASISHISVDWITGNIYWCNVEERRIEMARNDGLARRTIAWKKIIPRYLAKCPLEGDQLGGVVLISGIGHLSCLTIDFELHRFIWAIIDGDIGRIFASDFSGENVVQLAHSNSLMPVAFVAYNKILYFANGKTNSIDFINGKTNIKWNKCIYNNGNCSHLCIPSFHNDFVRCFCEDHFLLDVNNGKCLPPKRFFLVAVEGRLIRFNLKQITDSDNEFLWKQDAYASLPVKNVGMPSSIAFDPYSSNRFIYWIDSYDDKQIKRSSDLSVSKTHSISLARYSGCSFLFSLAVDALGRQLFVSCAEQGLSHASSIHVWRIKNNDQLEYIGIVVSGRQRSSVTNRPPYPRQIALFPRLNLLFYVDIGGKIPIIVRCFLDGRQCSQWEVINSIAKIYANEANERLYYTTANGLWSRDGHVYSDVRHHINTSPSHIGMIPISELQLIIIAKNDSLNGDIMIEVQDDVPTVSLEQLKWDDTTSLSIGRILASTVVGVSGLDSADSINHTCSTSHCSHMCRIPRDSRKRYECLCPFGYGLQYAGGTSCFELVTCANWQFKCENGQQCIHFMGKCDGRFDCNDGSDESHKWCRNVAIDSWPCDGGKASITRNLVCDGKSDCGDNSDEAHCRCSNPSLYFDCALSISATDSNECINRELLCNNIADCLNGKDEIPSFCKQSMYSTTHSPSFSHSFEFMVPLMIFFIIFGLIIFACCLHLSSNQTFIPQNLSRPMNTTAEARVLLPTHPNGTHVEFQLRTYSVAASSSICNALPPPNLQSTSDGSYHFNGPYSVNSSSFDTPPKSEFFNFYAPPPSAASLSTYGVVKPAGMRNRVDSRAIGSSSRKGRRKKIRNQIPNKSNSPPPSYSQVTTDRAIFIDGEFDTKDGARAPVNSRIVSSVDSSSVADNSF</sequence>
<feature type="domain" description="EGF-like" evidence="14">
    <location>
        <begin position="936"/>
        <end position="975"/>
    </location>
</feature>
<evidence type="ECO:0000256" key="3">
    <source>
        <dbReference type="ARBA" id="ARBA00022583"/>
    </source>
</evidence>
<keyword evidence="13" id="KW-1133">Transmembrane helix</keyword>
<dbReference type="Pfam" id="PF00058">
    <property type="entry name" value="Ldl_recept_b"/>
    <property type="match status" value="2"/>
</dbReference>
<dbReference type="PROSITE" id="PS50068">
    <property type="entry name" value="LDLRA_2"/>
    <property type="match status" value="3"/>
</dbReference>
<dbReference type="PANTHER" id="PTHR46513">
    <property type="entry name" value="VITELLOGENIN RECEPTOR-LIKE PROTEIN-RELATED-RELATED"/>
    <property type="match status" value="1"/>
</dbReference>
<dbReference type="PRINTS" id="PR00261">
    <property type="entry name" value="LDLRECEPTOR"/>
</dbReference>
<evidence type="ECO:0000313" key="16">
    <source>
        <dbReference type="Proteomes" id="UP000038040"/>
    </source>
</evidence>
<keyword evidence="6 13" id="KW-0472">Membrane</keyword>
<evidence type="ECO:0000256" key="10">
    <source>
        <dbReference type="PROSITE-ProRule" id="PRU00124"/>
    </source>
</evidence>
<dbReference type="SUPFAM" id="SSF75011">
    <property type="entry name" value="3-carboxy-cis,cis-mucoante lactonizing enzyme"/>
    <property type="match status" value="1"/>
</dbReference>
<dbReference type="STRING" id="318479.A0A158Q3V7"/>
<dbReference type="Gene3D" id="2.120.10.30">
    <property type="entry name" value="TolB, C-terminal domain"/>
    <property type="match status" value="5"/>
</dbReference>
<dbReference type="WBParaSite" id="DME_0000328501-mRNA-1">
    <property type="protein sequence ID" value="DME_0000328501-mRNA-1"/>
    <property type="gene ID" value="DME_0000328501"/>
</dbReference>
<dbReference type="GO" id="GO:0006897">
    <property type="term" value="P:endocytosis"/>
    <property type="evidence" value="ECO:0007669"/>
    <property type="project" value="UniProtKB-KW"/>
</dbReference>
<feature type="domain" description="EGF-like" evidence="14">
    <location>
        <begin position="344"/>
        <end position="383"/>
    </location>
</feature>
<dbReference type="SUPFAM" id="SSF57424">
    <property type="entry name" value="LDL receptor-like module"/>
    <property type="match status" value="3"/>
</dbReference>
<dbReference type="Gene3D" id="4.10.400.10">
    <property type="entry name" value="Low-density Lipoprotein Receptor"/>
    <property type="match status" value="2"/>
</dbReference>
<evidence type="ECO:0000256" key="1">
    <source>
        <dbReference type="ARBA" id="ARBA00004167"/>
    </source>
</evidence>
<evidence type="ECO:0000256" key="13">
    <source>
        <dbReference type="SAM" id="Phobius"/>
    </source>
</evidence>
<dbReference type="PANTHER" id="PTHR46513:SF44">
    <property type="entry name" value="LDL RECEPTOR RELATED PROTEIN 4"/>
    <property type="match status" value="1"/>
</dbReference>
<dbReference type="Gene3D" id="2.40.128.620">
    <property type="match status" value="1"/>
</dbReference>
<feature type="repeat" description="LDL-receptor class B" evidence="11">
    <location>
        <begin position="521"/>
        <end position="566"/>
    </location>
</feature>
<dbReference type="InterPro" id="IPR000742">
    <property type="entry name" value="EGF"/>
</dbReference>
<dbReference type="InterPro" id="IPR050778">
    <property type="entry name" value="Cueball_EGF_LRP_Nidogen"/>
</dbReference>
<feature type="domain" description="EGF-like" evidence="14">
    <location>
        <begin position="1289"/>
        <end position="1328"/>
    </location>
</feature>
<keyword evidence="3" id="KW-0254">Endocytosis</keyword>
<dbReference type="PROSITE" id="PS51120">
    <property type="entry name" value="LDLRB"/>
    <property type="match status" value="2"/>
</dbReference>
<dbReference type="GO" id="GO:0005886">
    <property type="term" value="C:plasma membrane"/>
    <property type="evidence" value="ECO:0007669"/>
    <property type="project" value="TreeGrafter"/>
</dbReference>
<dbReference type="EMBL" id="UYYG01001160">
    <property type="protein sequence ID" value="VDN57471.1"/>
    <property type="molecule type" value="Genomic_DNA"/>
</dbReference>
<keyword evidence="9" id="KW-0325">Glycoprotein</keyword>